<dbReference type="PANTHER" id="PTHR33602:SF1">
    <property type="entry name" value="REGULATORY PROTEIN RECX FAMILY PROTEIN"/>
    <property type="match status" value="1"/>
</dbReference>
<feature type="domain" description="RecX second three-helical" evidence="6">
    <location>
        <begin position="126"/>
        <end position="167"/>
    </location>
</feature>
<evidence type="ECO:0000256" key="2">
    <source>
        <dbReference type="ARBA" id="ARBA00009695"/>
    </source>
</evidence>
<comment type="function">
    <text evidence="5">Modulates RecA activity.</text>
</comment>
<dbReference type="PANTHER" id="PTHR33602">
    <property type="entry name" value="REGULATORY PROTEIN RECX FAMILY PROTEIN"/>
    <property type="match status" value="1"/>
</dbReference>
<comment type="subcellular location">
    <subcellularLocation>
        <location evidence="1 5">Cytoplasm</location>
    </subcellularLocation>
</comment>
<dbReference type="Gene3D" id="1.10.10.10">
    <property type="entry name" value="Winged helix-like DNA-binding domain superfamily/Winged helix DNA-binding domain"/>
    <property type="match status" value="3"/>
</dbReference>
<evidence type="ECO:0000256" key="5">
    <source>
        <dbReference type="HAMAP-Rule" id="MF_01114"/>
    </source>
</evidence>
<dbReference type="InterPro" id="IPR053925">
    <property type="entry name" value="RecX_HTH_3rd"/>
</dbReference>
<dbReference type="GO" id="GO:0006282">
    <property type="term" value="P:regulation of DNA repair"/>
    <property type="evidence" value="ECO:0007669"/>
    <property type="project" value="UniProtKB-UniRule"/>
</dbReference>
<dbReference type="Proteomes" id="UP000177555">
    <property type="component" value="Unassembled WGS sequence"/>
</dbReference>
<dbReference type="HAMAP" id="MF_01114">
    <property type="entry name" value="RecX"/>
    <property type="match status" value="1"/>
</dbReference>
<comment type="similarity">
    <text evidence="2 5">Belongs to the RecX family.</text>
</comment>
<evidence type="ECO:0000313" key="8">
    <source>
        <dbReference type="EMBL" id="OGE29332.1"/>
    </source>
</evidence>
<feature type="domain" description="RecX third three-helical" evidence="7">
    <location>
        <begin position="175"/>
        <end position="220"/>
    </location>
</feature>
<dbReference type="AlphaFoldDB" id="A0A1F5JL49"/>
<dbReference type="EMBL" id="MFCP01000007">
    <property type="protein sequence ID" value="OGE29332.1"/>
    <property type="molecule type" value="Genomic_DNA"/>
</dbReference>
<keyword evidence="4 5" id="KW-0963">Cytoplasm</keyword>
<name>A0A1F5JL49_9BACT</name>
<dbReference type="InterPro" id="IPR003783">
    <property type="entry name" value="Regulatory_RecX"/>
</dbReference>
<evidence type="ECO:0000259" key="6">
    <source>
        <dbReference type="Pfam" id="PF02631"/>
    </source>
</evidence>
<dbReference type="InterPro" id="IPR053924">
    <property type="entry name" value="RecX_HTH_2nd"/>
</dbReference>
<dbReference type="InterPro" id="IPR036388">
    <property type="entry name" value="WH-like_DNA-bd_sf"/>
</dbReference>
<evidence type="ECO:0000259" key="7">
    <source>
        <dbReference type="Pfam" id="PF21981"/>
    </source>
</evidence>
<sequence length="227" mass="26484">MPKITSVEPQKKTLRLSAGQGPKRFNVFLDGEFAFGADEDLVVEYRLVPGKVLDTADVEKLLFEAEVGKLTERMYRLWNVRPRSEKEVRGYLRNLSFKRKVKGSDEISDKAIDLLVSKLKQKRLLSDEEFAKAWVEGRRRSKKKGKVALKQELFQKGIDKEIIEEVLSQTTDEMEQELAKQALEKKMKVWKNLLPLEFKKKAFEFLTRKGFEYDIVKEVIEKTTHLM</sequence>
<evidence type="ECO:0000256" key="4">
    <source>
        <dbReference type="ARBA" id="ARBA00022490"/>
    </source>
</evidence>
<evidence type="ECO:0000256" key="1">
    <source>
        <dbReference type="ARBA" id="ARBA00004496"/>
    </source>
</evidence>
<dbReference type="Pfam" id="PF02631">
    <property type="entry name" value="RecX_HTH2"/>
    <property type="match status" value="1"/>
</dbReference>
<dbReference type="Pfam" id="PF21981">
    <property type="entry name" value="RecX_HTH3"/>
    <property type="match status" value="1"/>
</dbReference>
<reference evidence="8 9" key="1">
    <citation type="journal article" date="2016" name="Nat. Commun.">
        <title>Thousands of microbial genomes shed light on interconnected biogeochemical processes in an aquifer system.</title>
        <authorList>
            <person name="Anantharaman K."/>
            <person name="Brown C.T."/>
            <person name="Hug L.A."/>
            <person name="Sharon I."/>
            <person name="Castelle C.J."/>
            <person name="Probst A.J."/>
            <person name="Thomas B.C."/>
            <person name="Singh A."/>
            <person name="Wilkins M.J."/>
            <person name="Karaoz U."/>
            <person name="Brodie E.L."/>
            <person name="Williams K.H."/>
            <person name="Hubbard S.S."/>
            <person name="Banfield J.F."/>
        </authorList>
    </citation>
    <scope>NUCLEOTIDE SEQUENCE [LARGE SCALE GENOMIC DNA]</scope>
</reference>
<comment type="caution">
    <text evidence="8">The sequence shown here is derived from an EMBL/GenBank/DDBJ whole genome shotgun (WGS) entry which is preliminary data.</text>
</comment>
<organism evidence="8 9">
    <name type="scientific">Candidatus Daviesbacteria bacterium RIFCSPHIGHO2_01_FULL_40_11</name>
    <dbReference type="NCBI Taxonomy" id="1797762"/>
    <lineage>
        <taxon>Bacteria</taxon>
        <taxon>Candidatus Daviesiibacteriota</taxon>
    </lineage>
</organism>
<evidence type="ECO:0000313" key="9">
    <source>
        <dbReference type="Proteomes" id="UP000177555"/>
    </source>
</evidence>
<protein>
    <recommendedName>
        <fullName evidence="3 5">Regulatory protein RecX</fullName>
    </recommendedName>
</protein>
<dbReference type="GO" id="GO:0005737">
    <property type="term" value="C:cytoplasm"/>
    <property type="evidence" value="ECO:0007669"/>
    <property type="project" value="UniProtKB-SubCell"/>
</dbReference>
<evidence type="ECO:0000256" key="3">
    <source>
        <dbReference type="ARBA" id="ARBA00018111"/>
    </source>
</evidence>
<accession>A0A1F5JL49</accession>
<gene>
    <name evidence="5" type="primary">recX</name>
    <name evidence="8" type="ORF">A2867_03185</name>
</gene>
<proteinExistence type="inferred from homology"/>